<evidence type="ECO:0000313" key="3">
    <source>
        <dbReference type="Proteomes" id="UP000241690"/>
    </source>
</evidence>
<name>A0A2T3ZY99_TRIHA</name>
<evidence type="ECO:0000313" key="2">
    <source>
        <dbReference type="EMBL" id="PTB49790.1"/>
    </source>
</evidence>
<reference evidence="2 3" key="1">
    <citation type="submission" date="2016-07" db="EMBL/GenBank/DDBJ databases">
        <title>Multiple horizontal gene transfer events from other fungi enriched the ability of initially mycotrophic Trichoderma (Ascomycota) to feed on dead plant biomass.</title>
        <authorList>
            <consortium name="DOE Joint Genome Institute"/>
            <person name="Aerts A."/>
            <person name="Atanasova L."/>
            <person name="Chenthamara K."/>
            <person name="Zhang J."/>
            <person name="Grujic M."/>
            <person name="Henrissat B."/>
            <person name="Kuo A."/>
            <person name="Salamov A."/>
            <person name="Lipzen A."/>
            <person name="Labutti K."/>
            <person name="Barry K."/>
            <person name="Miao Y."/>
            <person name="Rahimi M.J."/>
            <person name="Shen Q."/>
            <person name="Grigoriev I.V."/>
            <person name="Kubicek C.P."/>
            <person name="Druzhinina I.S."/>
        </authorList>
    </citation>
    <scope>NUCLEOTIDE SEQUENCE [LARGE SCALE GENOMIC DNA]</scope>
    <source>
        <strain evidence="2 3">CBS 226.95</strain>
    </source>
</reference>
<keyword evidence="1" id="KW-0472">Membrane</keyword>
<keyword evidence="3" id="KW-1185">Reference proteome</keyword>
<keyword evidence="1" id="KW-1133">Transmembrane helix</keyword>
<sequence length="51" mass="5749">MIWKKKSTGGIPLSKAVLTILPAPNSFQDFFWAYYYLGHLAILSALRLHIG</sequence>
<organism evidence="2 3">
    <name type="scientific">Trichoderma harzianum CBS 226.95</name>
    <dbReference type="NCBI Taxonomy" id="983964"/>
    <lineage>
        <taxon>Eukaryota</taxon>
        <taxon>Fungi</taxon>
        <taxon>Dikarya</taxon>
        <taxon>Ascomycota</taxon>
        <taxon>Pezizomycotina</taxon>
        <taxon>Sordariomycetes</taxon>
        <taxon>Hypocreomycetidae</taxon>
        <taxon>Hypocreales</taxon>
        <taxon>Hypocreaceae</taxon>
        <taxon>Trichoderma</taxon>
    </lineage>
</organism>
<dbReference type="Proteomes" id="UP000241690">
    <property type="component" value="Unassembled WGS sequence"/>
</dbReference>
<dbReference type="AlphaFoldDB" id="A0A2T3ZY99"/>
<dbReference type="GeneID" id="36626407"/>
<dbReference type="EMBL" id="KZ679690">
    <property type="protein sequence ID" value="PTB49790.1"/>
    <property type="molecule type" value="Genomic_DNA"/>
</dbReference>
<keyword evidence="1" id="KW-0812">Transmembrane</keyword>
<dbReference type="RefSeq" id="XP_024769467.1">
    <property type="nucleotide sequence ID" value="XM_024917838.1"/>
</dbReference>
<feature type="transmembrane region" description="Helical" evidence="1">
    <location>
        <begin position="31"/>
        <end position="50"/>
    </location>
</feature>
<protein>
    <submittedName>
        <fullName evidence="2">Uncharacterized protein</fullName>
    </submittedName>
</protein>
<proteinExistence type="predicted"/>
<evidence type="ECO:0000256" key="1">
    <source>
        <dbReference type="SAM" id="Phobius"/>
    </source>
</evidence>
<gene>
    <name evidence="2" type="ORF">M431DRAFT_499812</name>
</gene>
<accession>A0A2T3ZY99</accession>